<dbReference type="Pfam" id="PF00072">
    <property type="entry name" value="Response_reg"/>
    <property type="match status" value="1"/>
</dbReference>
<keyword evidence="1 2" id="KW-0597">Phosphoprotein</keyword>
<dbReference type="PANTHER" id="PTHR44591">
    <property type="entry name" value="STRESS RESPONSE REGULATOR PROTEIN 1"/>
    <property type="match status" value="1"/>
</dbReference>
<dbReference type="SUPFAM" id="SSF52172">
    <property type="entry name" value="CheY-like"/>
    <property type="match status" value="1"/>
</dbReference>
<evidence type="ECO:0000259" key="3">
    <source>
        <dbReference type="PROSITE" id="PS50110"/>
    </source>
</evidence>
<dbReference type="PROSITE" id="PS50110">
    <property type="entry name" value="RESPONSE_REGULATORY"/>
    <property type="match status" value="1"/>
</dbReference>
<name>A0ABV0JEI8_9CYAN</name>
<evidence type="ECO:0000256" key="1">
    <source>
        <dbReference type="ARBA" id="ARBA00022553"/>
    </source>
</evidence>
<dbReference type="Proteomes" id="UP001464891">
    <property type="component" value="Unassembled WGS sequence"/>
</dbReference>
<evidence type="ECO:0000313" key="5">
    <source>
        <dbReference type="Proteomes" id="UP001464891"/>
    </source>
</evidence>
<sequence>MSQRSLLLGQRILVVDDDIDTLLLLTFTLEECGANVSSALSASEAIKLFKELHPTLLISDIGLPFEDGFSLIRELRTLEADLGWQVPAIALTGYAGKEWRERSLELGFQQYLTKPVLLDALIEIVIQLLGPSE</sequence>
<dbReference type="EMBL" id="JAMPKM010000015">
    <property type="protein sequence ID" value="MEP0819500.1"/>
    <property type="molecule type" value="Genomic_DNA"/>
</dbReference>
<comment type="caution">
    <text evidence="4">The sequence shown here is derived from an EMBL/GenBank/DDBJ whole genome shotgun (WGS) entry which is preliminary data.</text>
</comment>
<evidence type="ECO:0000256" key="2">
    <source>
        <dbReference type="PROSITE-ProRule" id="PRU00169"/>
    </source>
</evidence>
<feature type="modified residue" description="4-aspartylphosphate" evidence="2">
    <location>
        <position position="60"/>
    </location>
</feature>
<dbReference type="Gene3D" id="3.40.50.2300">
    <property type="match status" value="1"/>
</dbReference>
<evidence type="ECO:0000313" key="4">
    <source>
        <dbReference type="EMBL" id="MEP0819500.1"/>
    </source>
</evidence>
<accession>A0ABV0JEI8</accession>
<protein>
    <submittedName>
        <fullName evidence="4">Response regulator</fullName>
    </submittedName>
</protein>
<proteinExistence type="predicted"/>
<dbReference type="InterPro" id="IPR001789">
    <property type="entry name" value="Sig_transdc_resp-reg_receiver"/>
</dbReference>
<dbReference type="RefSeq" id="WP_190440361.1">
    <property type="nucleotide sequence ID" value="NZ_JAMPKM010000015.1"/>
</dbReference>
<dbReference type="SMART" id="SM00448">
    <property type="entry name" value="REC"/>
    <property type="match status" value="1"/>
</dbReference>
<feature type="domain" description="Response regulatory" evidence="3">
    <location>
        <begin position="11"/>
        <end position="129"/>
    </location>
</feature>
<keyword evidence="5" id="KW-1185">Reference proteome</keyword>
<gene>
    <name evidence="4" type="ORF">NC998_20590</name>
</gene>
<dbReference type="InterPro" id="IPR011006">
    <property type="entry name" value="CheY-like_superfamily"/>
</dbReference>
<dbReference type="InterPro" id="IPR050595">
    <property type="entry name" value="Bact_response_regulator"/>
</dbReference>
<dbReference type="PANTHER" id="PTHR44591:SF3">
    <property type="entry name" value="RESPONSE REGULATORY DOMAIN-CONTAINING PROTEIN"/>
    <property type="match status" value="1"/>
</dbReference>
<reference evidence="4 5" key="1">
    <citation type="submission" date="2022-04" db="EMBL/GenBank/DDBJ databases">
        <title>Positive selection, recombination, and allopatry shape intraspecific diversity of widespread and dominant cyanobacteria.</title>
        <authorList>
            <person name="Wei J."/>
            <person name="Shu W."/>
            <person name="Hu C."/>
        </authorList>
    </citation>
    <scope>NUCLEOTIDE SEQUENCE [LARGE SCALE GENOMIC DNA]</scope>
    <source>
        <strain evidence="4 5">GB2-A4</strain>
    </source>
</reference>
<organism evidence="4 5">
    <name type="scientific">Trichocoleus desertorum GB2-A4</name>
    <dbReference type="NCBI Taxonomy" id="2933944"/>
    <lineage>
        <taxon>Bacteria</taxon>
        <taxon>Bacillati</taxon>
        <taxon>Cyanobacteriota</taxon>
        <taxon>Cyanophyceae</taxon>
        <taxon>Leptolyngbyales</taxon>
        <taxon>Trichocoleusaceae</taxon>
        <taxon>Trichocoleus</taxon>
    </lineage>
</organism>